<dbReference type="SUPFAM" id="SSF48452">
    <property type="entry name" value="TPR-like"/>
    <property type="match status" value="1"/>
</dbReference>
<dbReference type="Gene3D" id="1.25.40.10">
    <property type="entry name" value="Tetratricopeptide repeat domain"/>
    <property type="match status" value="2"/>
</dbReference>
<keyword evidence="6" id="KW-1185">Reference proteome</keyword>
<feature type="signal peptide" evidence="4">
    <location>
        <begin position="1"/>
        <end position="21"/>
    </location>
</feature>
<dbReference type="PANTHER" id="PTHR44858">
    <property type="entry name" value="TETRATRICOPEPTIDE REPEAT PROTEIN 6"/>
    <property type="match status" value="1"/>
</dbReference>
<name>A0ABT6KA97_9CYAN</name>
<dbReference type="Pfam" id="PF13424">
    <property type="entry name" value="TPR_12"/>
    <property type="match status" value="1"/>
</dbReference>
<dbReference type="Pfam" id="PF00515">
    <property type="entry name" value="TPR_1"/>
    <property type="match status" value="2"/>
</dbReference>
<reference evidence="5 6" key="1">
    <citation type="journal article" date="2023" name="J. Phycol.">
        <title>Chrysosporum ovalisporum is synonymous with the true-branching cyanobacterium Umezakia natans (Nostocales/Aphanizomenonaceae).</title>
        <authorList>
            <person name="McGregor G.B."/>
            <person name="Sendall B.C."/>
            <person name="Niiyama Y."/>
            <person name="Tuji A."/>
            <person name="Willis A."/>
        </authorList>
    </citation>
    <scope>NUCLEOTIDE SEQUENCE [LARGE SCALE GENOMIC DNA]</scope>
    <source>
        <strain evidence="5 6">CS-531</strain>
    </source>
</reference>
<sequence length="214" mass="24164">MQLIGLTKAVALTTLTFTLSATPTWSQTNQNQALTIKNSQVVSQRPPILYSQSQSNRDLAETYFRRGVDYYKQGNLDLALFNYTQAIKLNPNLANAYMGRGIVYRNQQKSDLALADYTRAIRLNPNLADAYILRGLIYEYQEKWDLALADYNKAIGIIGINPNYAHAYGGRGVVYRNLGDINKAREDLQRAAQLYLTQGNTAAYQRTIRLLNSL</sequence>
<evidence type="ECO:0000313" key="5">
    <source>
        <dbReference type="EMBL" id="MDH6104617.1"/>
    </source>
</evidence>
<dbReference type="RefSeq" id="WP_280801448.1">
    <property type="nucleotide sequence ID" value="NZ_JANQDF010000016.1"/>
</dbReference>
<evidence type="ECO:0000256" key="2">
    <source>
        <dbReference type="ARBA" id="ARBA00022803"/>
    </source>
</evidence>
<dbReference type="Proteomes" id="UP001159386">
    <property type="component" value="Unassembled WGS sequence"/>
</dbReference>
<protein>
    <submittedName>
        <fullName evidence="5">Tetratricopeptide repeat protein</fullName>
    </submittedName>
</protein>
<gene>
    <name evidence="5" type="ORF">NWP22_01745</name>
</gene>
<feature type="repeat" description="TPR" evidence="3">
    <location>
        <begin position="165"/>
        <end position="198"/>
    </location>
</feature>
<evidence type="ECO:0000256" key="1">
    <source>
        <dbReference type="ARBA" id="ARBA00022737"/>
    </source>
</evidence>
<dbReference type="InterPro" id="IPR011990">
    <property type="entry name" value="TPR-like_helical_dom_sf"/>
</dbReference>
<proteinExistence type="predicted"/>
<keyword evidence="2 3" id="KW-0802">TPR repeat</keyword>
<feature type="chain" id="PRO_5046587182" evidence="4">
    <location>
        <begin position="22"/>
        <end position="214"/>
    </location>
</feature>
<dbReference type="InterPro" id="IPR050498">
    <property type="entry name" value="Ycf3"/>
</dbReference>
<feature type="repeat" description="TPR" evidence="3">
    <location>
        <begin position="94"/>
        <end position="127"/>
    </location>
</feature>
<dbReference type="InterPro" id="IPR019734">
    <property type="entry name" value="TPR_rpt"/>
</dbReference>
<dbReference type="PANTHER" id="PTHR44858:SF1">
    <property type="entry name" value="UDP-N-ACETYLGLUCOSAMINE--PEPTIDE N-ACETYLGLUCOSAMINYLTRANSFERASE SPINDLY-RELATED"/>
    <property type="match status" value="1"/>
</dbReference>
<dbReference type="PROSITE" id="PS50293">
    <property type="entry name" value="TPR_REGION"/>
    <property type="match status" value="2"/>
</dbReference>
<organism evidence="5 6">
    <name type="scientific">Anabaenopsis tanganyikae CS-531</name>
    <dbReference type="NCBI Taxonomy" id="2785304"/>
    <lineage>
        <taxon>Bacteria</taxon>
        <taxon>Bacillati</taxon>
        <taxon>Cyanobacteriota</taxon>
        <taxon>Cyanophyceae</taxon>
        <taxon>Nostocales</taxon>
        <taxon>Nodulariaceae</taxon>
        <taxon>Anabaenopsis</taxon>
        <taxon>Anabaenopsis tanganyikae</taxon>
    </lineage>
</organism>
<accession>A0ABT6KA97</accession>
<keyword evidence="1" id="KW-0677">Repeat</keyword>
<evidence type="ECO:0000313" key="6">
    <source>
        <dbReference type="Proteomes" id="UP001159386"/>
    </source>
</evidence>
<keyword evidence="4" id="KW-0732">Signal</keyword>
<feature type="repeat" description="TPR" evidence="3">
    <location>
        <begin position="60"/>
        <end position="93"/>
    </location>
</feature>
<dbReference type="SMART" id="SM00028">
    <property type="entry name" value="TPR"/>
    <property type="match status" value="4"/>
</dbReference>
<dbReference type="PROSITE" id="PS50005">
    <property type="entry name" value="TPR"/>
    <property type="match status" value="3"/>
</dbReference>
<evidence type="ECO:0000256" key="4">
    <source>
        <dbReference type="SAM" id="SignalP"/>
    </source>
</evidence>
<dbReference type="EMBL" id="JANQDF010000016">
    <property type="protein sequence ID" value="MDH6104617.1"/>
    <property type="molecule type" value="Genomic_DNA"/>
</dbReference>
<comment type="caution">
    <text evidence="5">The sequence shown here is derived from an EMBL/GenBank/DDBJ whole genome shotgun (WGS) entry which is preliminary data.</text>
</comment>
<evidence type="ECO:0000256" key="3">
    <source>
        <dbReference type="PROSITE-ProRule" id="PRU00339"/>
    </source>
</evidence>